<evidence type="ECO:0000259" key="1">
    <source>
        <dbReference type="PROSITE" id="PS50878"/>
    </source>
</evidence>
<dbReference type="OMA" id="QQYICIN"/>
<dbReference type="STRING" id="7868.ENSCMIP00000003672"/>
<evidence type="ECO:0000313" key="3">
    <source>
        <dbReference type="Proteomes" id="UP000314986"/>
    </source>
</evidence>
<protein>
    <recommendedName>
        <fullName evidence="1">Reverse transcriptase domain-containing protein</fullName>
    </recommendedName>
</protein>
<organism evidence="2 3">
    <name type="scientific">Callorhinchus milii</name>
    <name type="common">Ghost shark</name>
    <dbReference type="NCBI Taxonomy" id="7868"/>
    <lineage>
        <taxon>Eukaryota</taxon>
        <taxon>Metazoa</taxon>
        <taxon>Chordata</taxon>
        <taxon>Craniata</taxon>
        <taxon>Vertebrata</taxon>
        <taxon>Chondrichthyes</taxon>
        <taxon>Holocephali</taxon>
        <taxon>Chimaeriformes</taxon>
        <taxon>Callorhinchidae</taxon>
        <taxon>Callorhinchus</taxon>
    </lineage>
</organism>
<dbReference type="SUPFAM" id="SSF56672">
    <property type="entry name" value="DNA/RNA polymerases"/>
    <property type="match status" value="1"/>
</dbReference>
<dbReference type="Pfam" id="PF00078">
    <property type="entry name" value="RVT_1"/>
    <property type="match status" value="1"/>
</dbReference>
<dbReference type="AlphaFoldDB" id="A0A4W3GKP3"/>
<reference evidence="2" key="5">
    <citation type="submission" date="2025-09" db="UniProtKB">
        <authorList>
            <consortium name="Ensembl"/>
        </authorList>
    </citation>
    <scope>IDENTIFICATION</scope>
</reference>
<dbReference type="GeneTree" id="ENSGT01010000222343"/>
<dbReference type="Proteomes" id="UP000314986">
    <property type="component" value="Unassembled WGS sequence"/>
</dbReference>
<dbReference type="PANTHER" id="PTHR33332">
    <property type="entry name" value="REVERSE TRANSCRIPTASE DOMAIN-CONTAINING PROTEIN"/>
    <property type="match status" value="1"/>
</dbReference>
<dbReference type="Ensembl" id="ENSCMIT00000003816.1">
    <property type="protein sequence ID" value="ENSCMIP00000003672.1"/>
    <property type="gene ID" value="ENSCMIG00000002214.1"/>
</dbReference>
<dbReference type="PROSITE" id="PS50878">
    <property type="entry name" value="RT_POL"/>
    <property type="match status" value="1"/>
</dbReference>
<reference evidence="2" key="4">
    <citation type="submission" date="2025-08" db="UniProtKB">
        <authorList>
            <consortium name="Ensembl"/>
        </authorList>
    </citation>
    <scope>IDENTIFICATION</scope>
</reference>
<keyword evidence="3" id="KW-1185">Reference proteome</keyword>
<name>A0A4W3GKP3_CALMI</name>
<proteinExistence type="predicted"/>
<dbReference type="InterPro" id="IPR000477">
    <property type="entry name" value="RT_dom"/>
</dbReference>
<reference evidence="3" key="1">
    <citation type="journal article" date="2006" name="Science">
        <title>Ancient noncoding elements conserved in the human genome.</title>
        <authorList>
            <person name="Venkatesh B."/>
            <person name="Kirkness E.F."/>
            <person name="Loh Y.H."/>
            <person name="Halpern A.L."/>
            <person name="Lee A.P."/>
            <person name="Johnson J."/>
            <person name="Dandona N."/>
            <person name="Viswanathan L.D."/>
            <person name="Tay A."/>
            <person name="Venter J.C."/>
            <person name="Strausberg R.L."/>
            <person name="Brenner S."/>
        </authorList>
    </citation>
    <scope>NUCLEOTIDE SEQUENCE [LARGE SCALE GENOMIC DNA]</scope>
</reference>
<dbReference type="InterPro" id="IPR043502">
    <property type="entry name" value="DNA/RNA_pol_sf"/>
</dbReference>
<accession>A0A4W3GKP3</accession>
<dbReference type="InParanoid" id="A0A4W3GKP3"/>
<reference evidence="3" key="2">
    <citation type="journal article" date="2007" name="PLoS Biol.">
        <title>Survey sequencing and comparative analysis of the elephant shark (Callorhinchus milii) genome.</title>
        <authorList>
            <person name="Venkatesh B."/>
            <person name="Kirkness E.F."/>
            <person name="Loh Y.H."/>
            <person name="Halpern A.L."/>
            <person name="Lee A.P."/>
            <person name="Johnson J."/>
            <person name="Dandona N."/>
            <person name="Viswanathan L.D."/>
            <person name="Tay A."/>
            <person name="Venter J.C."/>
            <person name="Strausberg R.L."/>
            <person name="Brenner S."/>
        </authorList>
    </citation>
    <scope>NUCLEOTIDE SEQUENCE [LARGE SCALE GENOMIC DNA]</scope>
</reference>
<reference evidence="3" key="3">
    <citation type="journal article" date="2014" name="Nature">
        <title>Elephant shark genome provides unique insights into gnathostome evolution.</title>
        <authorList>
            <consortium name="International Elephant Shark Genome Sequencing Consortium"/>
            <person name="Venkatesh B."/>
            <person name="Lee A.P."/>
            <person name="Ravi V."/>
            <person name="Maurya A.K."/>
            <person name="Lian M.M."/>
            <person name="Swann J.B."/>
            <person name="Ohta Y."/>
            <person name="Flajnik M.F."/>
            <person name="Sutoh Y."/>
            <person name="Kasahara M."/>
            <person name="Hoon S."/>
            <person name="Gangu V."/>
            <person name="Roy S.W."/>
            <person name="Irimia M."/>
            <person name="Korzh V."/>
            <person name="Kondrychyn I."/>
            <person name="Lim Z.W."/>
            <person name="Tay B.H."/>
            <person name="Tohari S."/>
            <person name="Kong K.W."/>
            <person name="Ho S."/>
            <person name="Lorente-Galdos B."/>
            <person name="Quilez J."/>
            <person name="Marques-Bonet T."/>
            <person name="Raney B.J."/>
            <person name="Ingham P.W."/>
            <person name="Tay A."/>
            <person name="Hillier L.W."/>
            <person name="Minx P."/>
            <person name="Boehm T."/>
            <person name="Wilson R.K."/>
            <person name="Brenner S."/>
            <person name="Warren W.C."/>
        </authorList>
    </citation>
    <scope>NUCLEOTIDE SEQUENCE [LARGE SCALE GENOMIC DNA]</scope>
</reference>
<sequence>MKPTSCCLDPLPTNLLVTQLPLLCPLLADIINLSLSSGSVPASLKTAVITPLLKKTSLDPSNPSHYHPISNLSFLSKALERVVANQLRAHLSSHSLFEPLQSGFCSAHSTETALVKVTKDILSICDQGSLCLLVLLNLSVVFDTVDHAILLHRLSSVIHLSGTALAWFETYLTNRQQYICINGFSSRSYPVICGVPQGSILGPFLFLIYMLPLGDVICRHGVHFHMYADDTQLYFSTSLCDPQVP</sequence>
<evidence type="ECO:0000313" key="2">
    <source>
        <dbReference type="Ensembl" id="ENSCMIP00000003672.1"/>
    </source>
</evidence>
<feature type="domain" description="Reverse transcriptase" evidence="1">
    <location>
        <begin position="33"/>
        <end position="245"/>
    </location>
</feature>